<evidence type="ECO:0000259" key="1">
    <source>
        <dbReference type="PROSITE" id="PS50097"/>
    </source>
</evidence>
<dbReference type="InterPro" id="IPR011333">
    <property type="entry name" value="SKP1/BTB/POZ_sf"/>
</dbReference>
<evidence type="ECO:0000313" key="3">
    <source>
        <dbReference type="Proteomes" id="UP000053477"/>
    </source>
</evidence>
<feature type="domain" description="BTB" evidence="1">
    <location>
        <begin position="25"/>
        <end position="55"/>
    </location>
</feature>
<gene>
    <name evidence="2" type="ORF">SCHPADRAFT_610352</name>
</gene>
<dbReference type="AlphaFoldDB" id="A0A0H2R943"/>
<dbReference type="STRING" id="27342.A0A0H2R943"/>
<name>A0A0H2R943_9AGAM</name>
<sequence>MDVDPDHREPSNGPKPHDFLWFPDGNVVLSTDTFLFKVHKSLLAVHSSVFRDMFELPNVGHGSSNPEGSGGSDFGSASELYEGVPMVTLAGDKGEDVVHLLRAVFERDYYHRDDDNTSLEVIVALVVLSTKYDFNAVRKDVILHISRQYPMCLHEYEALDDDEAPLFGKTRANCHFPLLVAAVTADADVLLPCLFFACSDYAIDYTFHKAQSLPRKALQTLIQGRDSWNLEVNIYVCSIPERLQQLSVEGGCQLVRSCLEDARFLDLHGHIQPNFRDFTGKNITKSCLRFDMVCSTCHSFAERKINEERRRIWDALPSYFKFPEWSVLRAQLRAIVES</sequence>
<evidence type="ECO:0000313" key="2">
    <source>
        <dbReference type="EMBL" id="KLO08384.1"/>
    </source>
</evidence>
<dbReference type="InterPro" id="IPR000210">
    <property type="entry name" value="BTB/POZ_dom"/>
</dbReference>
<dbReference type="CDD" id="cd18186">
    <property type="entry name" value="BTB_POZ_ZBTB_KLHL-like"/>
    <property type="match status" value="1"/>
</dbReference>
<dbReference type="PROSITE" id="PS50097">
    <property type="entry name" value="BTB"/>
    <property type="match status" value="1"/>
</dbReference>
<keyword evidence="3" id="KW-1185">Reference proteome</keyword>
<dbReference type="Gene3D" id="3.30.710.10">
    <property type="entry name" value="Potassium Channel Kv1.1, Chain A"/>
    <property type="match status" value="1"/>
</dbReference>
<dbReference type="InParanoid" id="A0A0H2R943"/>
<dbReference type="OrthoDB" id="3027208at2759"/>
<organism evidence="2 3">
    <name type="scientific">Schizopora paradoxa</name>
    <dbReference type="NCBI Taxonomy" id="27342"/>
    <lineage>
        <taxon>Eukaryota</taxon>
        <taxon>Fungi</taxon>
        <taxon>Dikarya</taxon>
        <taxon>Basidiomycota</taxon>
        <taxon>Agaricomycotina</taxon>
        <taxon>Agaricomycetes</taxon>
        <taxon>Hymenochaetales</taxon>
        <taxon>Schizoporaceae</taxon>
        <taxon>Schizopora</taxon>
    </lineage>
</organism>
<proteinExistence type="predicted"/>
<dbReference type="Proteomes" id="UP000053477">
    <property type="component" value="Unassembled WGS sequence"/>
</dbReference>
<dbReference type="SUPFAM" id="SSF54695">
    <property type="entry name" value="POZ domain"/>
    <property type="match status" value="1"/>
</dbReference>
<dbReference type="EMBL" id="KQ086093">
    <property type="protein sequence ID" value="KLO08384.1"/>
    <property type="molecule type" value="Genomic_DNA"/>
</dbReference>
<reference evidence="2 3" key="1">
    <citation type="submission" date="2015-04" db="EMBL/GenBank/DDBJ databases">
        <title>Complete genome sequence of Schizopora paradoxa KUC8140, a cosmopolitan wood degrader in East Asia.</title>
        <authorList>
            <consortium name="DOE Joint Genome Institute"/>
            <person name="Min B."/>
            <person name="Park H."/>
            <person name="Jang Y."/>
            <person name="Kim J.-J."/>
            <person name="Kim K.H."/>
            <person name="Pangilinan J."/>
            <person name="Lipzen A."/>
            <person name="Riley R."/>
            <person name="Grigoriev I.V."/>
            <person name="Spatafora J.W."/>
            <person name="Choi I.-G."/>
        </authorList>
    </citation>
    <scope>NUCLEOTIDE SEQUENCE [LARGE SCALE GENOMIC DNA]</scope>
    <source>
        <strain evidence="2 3">KUC8140</strain>
    </source>
</reference>
<accession>A0A0H2R943</accession>
<protein>
    <recommendedName>
        <fullName evidence="1">BTB domain-containing protein</fullName>
    </recommendedName>
</protein>